<name>A0A3N1KVC4_9PROT</name>
<dbReference type="RefSeq" id="WP_123693026.1">
    <property type="nucleotide sequence ID" value="NZ_AP019700.1"/>
</dbReference>
<keyword evidence="1" id="KW-0732">Signal</keyword>
<feature type="chain" id="PRO_5018161721" evidence="1">
    <location>
        <begin position="28"/>
        <end position="155"/>
    </location>
</feature>
<organism evidence="2 3">
    <name type="scientific">Stella humosa</name>
    <dbReference type="NCBI Taxonomy" id="94"/>
    <lineage>
        <taxon>Bacteria</taxon>
        <taxon>Pseudomonadati</taxon>
        <taxon>Pseudomonadota</taxon>
        <taxon>Alphaproteobacteria</taxon>
        <taxon>Rhodospirillales</taxon>
        <taxon>Stellaceae</taxon>
        <taxon>Stella</taxon>
    </lineage>
</organism>
<reference evidence="2 3" key="1">
    <citation type="submission" date="2018-11" db="EMBL/GenBank/DDBJ databases">
        <title>Genomic Encyclopedia of Type Strains, Phase IV (KMG-IV): sequencing the most valuable type-strain genomes for metagenomic binning, comparative biology and taxonomic classification.</title>
        <authorList>
            <person name="Goeker M."/>
        </authorList>
    </citation>
    <scope>NUCLEOTIDE SEQUENCE [LARGE SCALE GENOMIC DNA]</scope>
    <source>
        <strain evidence="2 3">DSM 5900</strain>
    </source>
</reference>
<dbReference type="AlphaFoldDB" id="A0A3N1KVC4"/>
<keyword evidence="3" id="KW-1185">Reference proteome</keyword>
<dbReference type="Proteomes" id="UP000278222">
    <property type="component" value="Unassembled WGS sequence"/>
</dbReference>
<evidence type="ECO:0000256" key="1">
    <source>
        <dbReference type="SAM" id="SignalP"/>
    </source>
</evidence>
<accession>A0A3N1KVC4</accession>
<protein>
    <submittedName>
        <fullName evidence="2">Uncharacterized protein</fullName>
    </submittedName>
</protein>
<dbReference type="OrthoDB" id="7358592at2"/>
<evidence type="ECO:0000313" key="3">
    <source>
        <dbReference type="Proteomes" id="UP000278222"/>
    </source>
</evidence>
<proteinExistence type="predicted"/>
<evidence type="ECO:0000313" key="2">
    <source>
        <dbReference type="EMBL" id="ROP83432.1"/>
    </source>
</evidence>
<sequence>MRRTMIEKSLVAGALALGLAWAGAAAAQQVIVDPQQIAQCLCLEQTLAQRASEMNASRAAYDQRTADLDQLDQRIQRDRGMVNESDPAQVARFRDMIDRRDRLAADVDGGVIGALQVSVGRYNETVAQHRNMCGSRFYEQNVLERVRMTLVCPRG</sequence>
<gene>
    <name evidence="2" type="ORF">EDC65_4079</name>
</gene>
<comment type="caution">
    <text evidence="2">The sequence shown here is derived from an EMBL/GenBank/DDBJ whole genome shotgun (WGS) entry which is preliminary data.</text>
</comment>
<dbReference type="EMBL" id="RJKX01000016">
    <property type="protein sequence ID" value="ROP83432.1"/>
    <property type="molecule type" value="Genomic_DNA"/>
</dbReference>
<feature type="signal peptide" evidence="1">
    <location>
        <begin position="1"/>
        <end position="27"/>
    </location>
</feature>